<evidence type="ECO:0000256" key="4">
    <source>
        <dbReference type="ARBA" id="ARBA00023136"/>
    </source>
</evidence>
<evidence type="ECO:0008006" key="9">
    <source>
        <dbReference type="Google" id="ProtNLM"/>
    </source>
</evidence>
<evidence type="ECO:0000313" key="7">
    <source>
        <dbReference type="EMBL" id="GJN87309.1"/>
    </source>
</evidence>
<dbReference type="GO" id="GO:0000329">
    <property type="term" value="C:fungal-type vacuole membrane"/>
    <property type="evidence" value="ECO:0007669"/>
    <property type="project" value="TreeGrafter"/>
</dbReference>
<dbReference type="Gene3D" id="1.20.1250.20">
    <property type="entry name" value="MFS general substrate transporter like domains"/>
    <property type="match status" value="1"/>
</dbReference>
<dbReference type="Proteomes" id="UP001342314">
    <property type="component" value="Unassembled WGS sequence"/>
</dbReference>
<organism evidence="7 8">
    <name type="scientific">Rhodotorula paludigena</name>
    <dbReference type="NCBI Taxonomy" id="86838"/>
    <lineage>
        <taxon>Eukaryota</taxon>
        <taxon>Fungi</taxon>
        <taxon>Dikarya</taxon>
        <taxon>Basidiomycota</taxon>
        <taxon>Pucciniomycotina</taxon>
        <taxon>Microbotryomycetes</taxon>
        <taxon>Sporidiobolales</taxon>
        <taxon>Sporidiobolaceae</taxon>
        <taxon>Rhodotorula</taxon>
    </lineage>
</organism>
<feature type="transmembrane region" description="Helical" evidence="6">
    <location>
        <begin position="443"/>
        <end position="465"/>
    </location>
</feature>
<evidence type="ECO:0000256" key="6">
    <source>
        <dbReference type="SAM" id="Phobius"/>
    </source>
</evidence>
<feature type="transmembrane region" description="Helical" evidence="6">
    <location>
        <begin position="410"/>
        <end position="431"/>
    </location>
</feature>
<proteinExistence type="predicted"/>
<dbReference type="PANTHER" id="PTHR21576">
    <property type="entry name" value="UNCHARACTERIZED NODULIN-LIKE PROTEIN"/>
    <property type="match status" value="1"/>
</dbReference>
<feature type="transmembrane region" description="Helical" evidence="6">
    <location>
        <begin position="108"/>
        <end position="131"/>
    </location>
</feature>
<name>A0AAV5GA53_9BASI</name>
<dbReference type="AlphaFoldDB" id="A0AAV5GA53"/>
<dbReference type="InterPro" id="IPR036259">
    <property type="entry name" value="MFS_trans_sf"/>
</dbReference>
<keyword evidence="2 6" id="KW-0812">Transmembrane</keyword>
<comment type="caution">
    <text evidence="7">The sequence shown here is derived from an EMBL/GenBank/DDBJ whole genome shotgun (WGS) entry which is preliminary data.</text>
</comment>
<feature type="transmembrane region" description="Helical" evidence="6">
    <location>
        <begin position="73"/>
        <end position="93"/>
    </location>
</feature>
<keyword evidence="4 6" id="KW-0472">Membrane</keyword>
<evidence type="ECO:0000256" key="1">
    <source>
        <dbReference type="ARBA" id="ARBA00004141"/>
    </source>
</evidence>
<dbReference type="PANTHER" id="PTHR21576:SF158">
    <property type="entry name" value="RIBOSOMAL RNA-PROCESSING PROTEIN 12-LIKE CONSERVED DOMAIN-CONTAINING PROTEIN"/>
    <property type="match status" value="1"/>
</dbReference>
<dbReference type="GO" id="GO:0022857">
    <property type="term" value="F:transmembrane transporter activity"/>
    <property type="evidence" value="ECO:0007669"/>
    <property type="project" value="InterPro"/>
</dbReference>
<protein>
    <recommendedName>
        <fullName evidence="9">MFS monocarboxylic acid transporter</fullName>
    </recommendedName>
</protein>
<dbReference type="SUPFAM" id="SSF103473">
    <property type="entry name" value="MFS general substrate transporter"/>
    <property type="match status" value="1"/>
</dbReference>
<evidence type="ECO:0000313" key="8">
    <source>
        <dbReference type="Proteomes" id="UP001342314"/>
    </source>
</evidence>
<evidence type="ECO:0000256" key="5">
    <source>
        <dbReference type="SAM" id="MobiDB-lite"/>
    </source>
</evidence>
<keyword evidence="3 6" id="KW-1133">Transmembrane helix</keyword>
<sequence>MSTTRRVLSGTSALLNCLTAGAPFTFPLWSPSLERVLHLSAAQLNLVASAAILGEYALAAYFGALCDRRGPGAVSFVASALFAIGFSLLSWRYRVGLAADYEPWQGEWAVLAACWFVVGCGTAGSYFSGVISSTKSAPARHSGFAIAVPCAVFGLSPLALSAIASFFTSETKTTSSGDDLDVAGYLACLGVVLTLVNLAGGLLIKELPWDDNIDKVLVDAVEPFDRERLAAVEGSDSGFVASCASTFAEPATERTSLLQRSTTATPEPPVESESLRSFASTASFWLLGAVIFLSTGPAEMYMASLGSILASLAPRSFPRGAPSNALALRKRHIALLAIVNTAWRLVVGAASDYLAAPPSRNAHNGQSEPAKPRASWRRHVRLIFVLGACVLLAAAYGWGATGLAAPAGLWAVTAATAVSYGTVFTLTPALVRTRWSVADFGRNWGLLTWFSALGSLLFTPLFGLLRDLASSRGPTGDNGDSDVATCFGPRCYRPIFALSSVSAALAAVLVCVLARRWSRRTWSQ</sequence>
<keyword evidence="8" id="KW-1185">Reference proteome</keyword>
<gene>
    <name evidence="7" type="ORF">Rhopal_000257-T1</name>
</gene>
<feature type="compositionally biased region" description="Polar residues" evidence="5">
    <location>
        <begin position="253"/>
        <end position="265"/>
    </location>
</feature>
<feature type="transmembrane region" description="Helical" evidence="6">
    <location>
        <begin position="182"/>
        <end position="204"/>
    </location>
</feature>
<dbReference type="EMBL" id="BQKY01000001">
    <property type="protein sequence ID" value="GJN87309.1"/>
    <property type="molecule type" value="Genomic_DNA"/>
</dbReference>
<feature type="transmembrane region" description="Helical" evidence="6">
    <location>
        <begin position="380"/>
        <end position="398"/>
    </location>
</feature>
<dbReference type="InterPro" id="IPR011701">
    <property type="entry name" value="MFS"/>
</dbReference>
<comment type="subcellular location">
    <subcellularLocation>
        <location evidence="1">Membrane</location>
        <topology evidence="1">Multi-pass membrane protein</topology>
    </subcellularLocation>
</comment>
<accession>A0AAV5GA53</accession>
<reference evidence="7 8" key="1">
    <citation type="submission" date="2021-12" db="EMBL/GenBank/DDBJ databases">
        <title>High titer production of polyol ester of fatty acids by Rhodotorula paludigena BS15 towards product separation-free biomass refinery.</title>
        <authorList>
            <person name="Mano J."/>
            <person name="Ono H."/>
            <person name="Tanaka T."/>
            <person name="Naito K."/>
            <person name="Sushida H."/>
            <person name="Ike M."/>
            <person name="Tokuyasu K."/>
            <person name="Kitaoka M."/>
        </authorList>
    </citation>
    <scope>NUCLEOTIDE SEQUENCE [LARGE SCALE GENOMIC DNA]</scope>
    <source>
        <strain evidence="7 8">BS15</strain>
    </source>
</reference>
<dbReference type="Pfam" id="PF07690">
    <property type="entry name" value="MFS_1"/>
    <property type="match status" value="1"/>
</dbReference>
<feature type="transmembrane region" description="Helical" evidence="6">
    <location>
        <begin position="495"/>
        <end position="514"/>
    </location>
</feature>
<evidence type="ECO:0000256" key="3">
    <source>
        <dbReference type="ARBA" id="ARBA00022989"/>
    </source>
</evidence>
<feature type="region of interest" description="Disordered" evidence="5">
    <location>
        <begin position="252"/>
        <end position="271"/>
    </location>
</feature>
<feature type="transmembrane region" description="Helical" evidence="6">
    <location>
        <begin position="44"/>
        <end position="66"/>
    </location>
</feature>
<feature type="transmembrane region" description="Helical" evidence="6">
    <location>
        <begin position="143"/>
        <end position="167"/>
    </location>
</feature>
<evidence type="ECO:0000256" key="2">
    <source>
        <dbReference type="ARBA" id="ARBA00022692"/>
    </source>
</evidence>